<comment type="caution">
    <text evidence="1">The sequence shown here is derived from an EMBL/GenBank/DDBJ whole genome shotgun (WGS) entry which is preliminary data.</text>
</comment>
<keyword evidence="2" id="KW-1185">Reference proteome</keyword>
<protein>
    <submittedName>
        <fullName evidence="1">Transposase</fullName>
    </submittedName>
</protein>
<name>A0AAV7JJJ5_9METZ</name>
<organism evidence="1 2">
    <name type="scientific">Oopsacas minuta</name>
    <dbReference type="NCBI Taxonomy" id="111878"/>
    <lineage>
        <taxon>Eukaryota</taxon>
        <taxon>Metazoa</taxon>
        <taxon>Porifera</taxon>
        <taxon>Hexactinellida</taxon>
        <taxon>Hexasterophora</taxon>
        <taxon>Lyssacinosida</taxon>
        <taxon>Leucopsacidae</taxon>
        <taxon>Oopsacas</taxon>
    </lineage>
</organism>
<accession>A0AAV7JJJ5</accession>
<dbReference type="AlphaFoldDB" id="A0AAV7JJJ5"/>
<reference evidence="1 2" key="1">
    <citation type="journal article" date="2023" name="BMC Biol.">
        <title>The compact genome of the sponge Oopsacas minuta (Hexactinellida) is lacking key metazoan core genes.</title>
        <authorList>
            <person name="Santini S."/>
            <person name="Schenkelaars Q."/>
            <person name="Jourda C."/>
            <person name="Duchesne M."/>
            <person name="Belahbib H."/>
            <person name="Rocher C."/>
            <person name="Selva M."/>
            <person name="Riesgo A."/>
            <person name="Vervoort M."/>
            <person name="Leys S.P."/>
            <person name="Kodjabachian L."/>
            <person name="Le Bivic A."/>
            <person name="Borchiellini C."/>
            <person name="Claverie J.M."/>
            <person name="Renard E."/>
        </authorList>
    </citation>
    <scope>NUCLEOTIDE SEQUENCE [LARGE SCALE GENOMIC DNA]</scope>
    <source>
        <strain evidence="1">SPO-2</strain>
    </source>
</reference>
<evidence type="ECO:0000313" key="1">
    <source>
        <dbReference type="EMBL" id="KAI6648641.1"/>
    </source>
</evidence>
<dbReference type="Proteomes" id="UP001165289">
    <property type="component" value="Unassembled WGS sequence"/>
</dbReference>
<proteinExistence type="predicted"/>
<gene>
    <name evidence="1" type="ORF">LOD99_7998</name>
</gene>
<dbReference type="PANTHER" id="PTHR46068:SF1">
    <property type="entry name" value="TRANSPOSASE IS30-LIKE HTH DOMAIN-CONTAINING PROTEIN"/>
    <property type="match status" value="1"/>
</dbReference>
<sequence length="105" mass="11747">MALGLNVTRRAIPKVLKRDLGIRSFKLKKVQFLSGSVKKRVSQRKSLLALHAIGVLKNILFSDEKIFTIEEATNSQNDRVISTSVSAIPDKFRYMSDGEPLSVMV</sequence>
<dbReference type="PANTHER" id="PTHR46068">
    <property type="entry name" value="PROTEIN CBG27172"/>
    <property type="match status" value="1"/>
</dbReference>
<evidence type="ECO:0000313" key="2">
    <source>
        <dbReference type="Proteomes" id="UP001165289"/>
    </source>
</evidence>
<dbReference type="EMBL" id="JAKMXF010000328">
    <property type="protein sequence ID" value="KAI6648641.1"/>
    <property type="molecule type" value="Genomic_DNA"/>
</dbReference>